<protein>
    <submittedName>
        <fullName evidence="1">Uncharacterized protein</fullName>
    </submittedName>
</protein>
<dbReference type="EMBL" id="ML993943">
    <property type="protein sequence ID" value="KAF2202272.1"/>
    <property type="molecule type" value="Genomic_DNA"/>
</dbReference>
<dbReference type="AlphaFoldDB" id="A0A9P4JS79"/>
<feature type="non-terminal residue" evidence="1">
    <location>
        <position position="80"/>
    </location>
</feature>
<accession>A0A9P4JS79</accession>
<comment type="caution">
    <text evidence="1">The sequence shown here is derived from an EMBL/GenBank/DDBJ whole genome shotgun (WGS) entry which is preliminary data.</text>
</comment>
<name>A0A9P4JS79_9PLEO</name>
<evidence type="ECO:0000313" key="1">
    <source>
        <dbReference type="EMBL" id="KAF2202272.1"/>
    </source>
</evidence>
<keyword evidence="2" id="KW-1185">Reference proteome</keyword>
<proteinExistence type="predicted"/>
<evidence type="ECO:0000313" key="2">
    <source>
        <dbReference type="Proteomes" id="UP000799536"/>
    </source>
</evidence>
<organism evidence="1 2">
    <name type="scientific">Delitschia confertaspora ATCC 74209</name>
    <dbReference type="NCBI Taxonomy" id="1513339"/>
    <lineage>
        <taxon>Eukaryota</taxon>
        <taxon>Fungi</taxon>
        <taxon>Dikarya</taxon>
        <taxon>Ascomycota</taxon>
        <taxon>Pezizomycotina</taxon>
        <taxon>Dothideomycetes</taxon>
        <taxon>Pleosporomycetidae</taxon>
        <taxon>Pleosporales</taxon>
        <taxon>Delitschiaceae</taxon>
        <taxon>Delitschia</taxon>
    </lineage>
</organism>
<gene>
    <name evidence="1" type="ORF">GQ43DRAFT_348031</name>
</gene>
<dbReference type="Proteomes" id="UP000799536">
    <property type="component" value="Unassembled WGS sequence"/>
</dbReference>
<sequence>LKTFLKRRLTVSSDILFAFDGALSASRPYLGRFHHGLPVDYFCESLHWLVGTSSMYLGHGSHEGLTQRREGFPSWSWTGW</sequence>
<dbReference type="OrthoDB" id="5135333at2759"/>
<feature type="non-terminal residue" evidence="1">
    <location>
        <position position="1"/>
    </location>
</feature>
<reference evidence="1" key="1">
    <citation type="journal article" date="2020" name="Stud. Mycol.">
        <title>101 Dothideomycetes genomes: a test case for predicting lifestyles and emergence of pathogens.</title>
        <authorList>
            <person name="Haridas S."/>
            <person name="Albert R."/>
            <person name="Binder M."/>
            <person name="Bloem J."/>
            <person name="Labutti K."/>
            <person name="Salamov A."/>
            <person name="Andreopoulos B."/>
            <person name="Baker S."/>
            <person name="Barry K."/>
            <person name="Bills G."/>
            <person name="Bluhm B."/>
            <person name="Cannon C."/>
            <person name="Castanera R."/>
            <person name="Culley D."/>
            <person name="Daum C."/>
            <person name="Ezra D."/>
            <person name="Gonzalez J."/>
            <person name="Henrissat B."/>
            <person name="Kuo A."/>
            <person name="Liang C."/>
            <person name="Lipzen A."/>
            <person name="Lutzoni F."/>
            <person name="Magnuson J."/>
            <person name="Mondo S."/>
            <person name="Nolan M."/>
            <person name="Ohm R."/>
            <person name="Pangilinan J."/>
            <person name="Park H.-J."/>
            <person name="Ramirez L."/>
            <person name="Alfaro M."/>
            <person name="Sun H."/>
            <person name="Tritt A."/>
            <person name="Yoshinaga Y."/>
            <person name="Zwiers L.-H."/>
            <person name="Turgeon B."/>
            <person name="Goodwin S."/>
            <person name="Spatafora J."/>
            <person name="Crous P."/>
            <person name="Grigoriev I."/>
        </authorList>
    </citation>
    <scope>NUCLEOTIDE SEQUENCE</scope>
    <source>
        <strain evidence="1">ATCC 74209</strain>
    </source>
</reference>